<dbReference type="AlphaFoldDB" id="A5DUD4"/>
<gene>
    <name evidence="1" type="ORF">LELG_00970</name>
</gene>
<dbReference type="FunCoup" id="A5DUD4">
    <property type="interactions" value="7"/>
</dbReference>
<evidence type="ECO:0000313" key="2">
    <source>
        <dbReference type="Proteomes" id="UP000001996"/>
    </source>
</evidence>
<dbReference type="OMA" id="QREKFWF"/>
<accession>A5DUD4</accession>
<name>A5DUD4_LODEL</name>
<dbReference type="PANTHER" id="PTHR28052">
    <property type="entry name" value="UPF0545 PROTEIN C22ORF39"/>
    <property type="match status" value="1"/>
</dbReference>
<dbReference type="Proteomes" id="UP000001996">
    <property type="component" value="Unassembled WGS sequence"/>
</dbReference>
<dbReference type="eggNOG" id="ENOG502S4MN">
    <property type="taxonomic scope" value="Eukaryota"/>
</dbReference>
<protein>
    <recommendedName>
        <fullName evidence="3">Early meiotic induction protein 1</fullName>
    </recommendedName>
</protein>
<dbReference type="InterPro" id="IPR021475">
    <property type="entry name" value="Pants/Emi1-like"/>
</dbReference>
<dbReference type="STRING" id="379508.A5DUD4"/>
<dbReference type="OrthoDB" id="2017405at2759"/>
<reference evidence="1 2" key="1">
    <citation type="journal article" date="2009" name="Nature">
        <title>Evolution of pathogenicity and sexual reproduction in eight Candida genomes.</title>
        <authorList>
            <person name="Butler G."/>
            <person name="Rasmussen M.D."/>
            <person name="Lin M.F."/>
            <person name="Santos M.A."/>
            <person name="Sakthikumar S."/>
            <person name="Munro C.A."/>
            <person name="Rheinbay E."/>
            <person name="Grabherr M."/>
            <person name="Forche A."/>
            <person name="Reedy J.L."/>
            <person name="Agrafioti I."/>
            <person name="Arnaud M.B."/>
            <person name="Bates S."/>
            <person name="Brown A.J."/>
            <person name="Brunke S."/>
            <person name="Costanzo M.C."/>
            <person name="Fitzpatrick D.A."/>
            <person name="de Groot P.W."/>
            <person name="Harris D."/>
            <person name="Hoyer L.L."/>
            <person name="Hube B."/>
            <person name="Klis F.M."/>
            <person name="Kodira C."/>
            <person name="Lennard N."/>
            <person name="Logue M.E."/>
            <person name="Martin R."/>
            <person name="Neiman A.M."/>
            <person name="Nikolaou E."/>
            <person name="Quail M.A."/>
            <person name="Quinn J."/>
            <person name="Santos M.C."/>
            <person name="Schmitzberger F.F."/>
            <person name="Sherlock G."/>
            <person name="Shah P."/>
            <person name="Silverstein K.A."/>
            <person name="Skrzypek M.S."/>
            <person name="Soll D."/>
            <person name="Staggs R."/>
            <person name="Stansfield I."/>
            <person name="Stumpf M.P."/>
            <person name="Sudbery P.E."/>
            <person name="Srikantha T."/>
            <person name="Zeng Q."/>
            <person name="Berman J."/>
            <person name="Berriman M."/>
            <person name="Heitman J."/>
            <person name="Gow N.A."/>
            <person name="Lorenz M.C."/>
            <person name="Birren B.W."/>
            <person name="Kellis M."/>
            <person name="Cuomo C.A."/>
        </authorList>
    </citation>
    <scope>NUCLEOTIDE SEQUENCE [LARGE SCALE GENOMIC DNA]</scope>
    <source>
        <strain evidence="2">ATCC 11503 / BCRC 21390 / CBS 2605 / JCM 1781 / NBRC 1676 / NRRL YB-4239</strain>
    </source>
</reference>
<proteinExistence type="predicted"/>
<dbReference type="VEuPathDB" id="FungiDB:LELG_00970"/>
<dbReference type="RefSeq" id="XP_001528450.1">
    <property type="nucleotide sequence ID" value="XM_001528400.1"/>
</dbReference>
<organism evidence="1 2">
    <name type="scientific">Lodderomyces elongisporus (strain ATCC 11503 / CBS 2605 / JCM 1781 / NBRC 1676 / NRRL YB-4239)</name>
    <name type="common">Yeast</name>
    <name type="synonym">Saccharomyces elongisporus</name>
    <dbReference type="NCBI Taxonomy" id="379508"/>
    <lineage>
        <taxon>Eukaryota</taxon>
        <taxon>Fungi</taxon>
        <taxon>Dikarya</taxon>
        <taxon>Ascomycota</taxon>
        <taxon>Saccharomycotina</taxon>
        <taxon>Pichiomycetes</taxon>
        <taxon>Debaryomycetaceae</taxon>
        <taxon>Candida/Lodderomyces clade</taxon>
        <taxon>Lodderomyces</taxon>
    </lineage>
</organism>
<evidence type="ECO:0000313" key="1">
    <source>
        <dbReference type="EMBL" id="EDK42792.1"/>
    </source>
</evidence>
<dbReference type="KEGG" id="lel:PVL30_000933"/>
<evidence type="ECO:0008006" key="3">
    <source>
        <dbReference type="Google" id="ProtNLM"/>
    </source>
</evidence>
<dbReference type="Pfam" id="PF11326">
    <property type="entry name" value="PANTS-like"/>
    <property type="match status" value="1"/>
</dbReference>
<sequence length="151" mass="17764">MTTNGDKELNEIWKSLQESDSSLDLKRKEVLTSIQQNTELNDFPHKLAIMTALDELIGCFALGGQFKNYYRYGSYDSCQRQREKFWFAMKHGSMFESGGQEKPIEELSEKELNSRIKIQEFYKKRLLEDKAKGSSEDIWDARKELVDYPFR</sequence>
<dbReference type="PANTHER" id="PTHR28052:SF1">
    <property type="entry name" value="UPF0545 PROTEIN C22ORF39"/>
    <property type="match status" value="1"/>
</dbReference>
<keyword evidence="2" id="KW-1185">Reference proteome</keyword>
<dbReference type="InParanoid" id="A5DUD4"/>
<dbReference type="HOGENOM" id="CLU_114639_0_0_1"/>
<dbReference type="GeneID" id="5234750"/>
<dbReference type="EMBL" id="CH981524">
    <property type="protein sequence ID" value="EDK42792.1"/>
    <property type="molecule type" value="Genomic_DNA"/>
</dbReference>